<dbReference type="PROSITE" id="PS00571">
    <property type="entry name" value="AMIDASES"/>
    <property type="match status" value="1"/>
</dbReference>
<organism evidence="3 4">
    <name type="scientific">Pseudooceanicola lipolyticus</name>
    <dbReference type="NCBI Taxonomy" id="2029104"/>
    <lineage>
        <taxon>Bacteria</taxon>
        <taxon>Pseudomonadati</taxon>
        <taxon>Pseudomonadota</taxon>
        <taxon>Alphaproteobacteria</taxon>
        <taxon>Rhodobacterales</taxon>
        <taxon>Paracoccaceae</taxon>
        <taxon>Pseudooceanicola</taxon>
    </lineage>
</organism>
<gene>
    <name evidence="3" type="ORF">CVM52_23470</name>
</gene>
<dbReference type="SUPFAM" id="SSF75304">
    <property type="entry name" value="Amidase signature (AS) enzymes"/>
    <property type="match status" value="1"/>
</dbReference>
<dbReference type="Pfam" id="PF01425">
    <property type="entry name" value="Amidase"/>
    <property type="match status" value="1"/>
</dbReference>
<dbReference type="RefSeq" id="WP_133119958.1">
    <property type="nucleotide sequence ID" value="NZ_PGTB01000219.1"/>
</dbReference>
<dbReference type="InterPro" id="IPR023631">
    <property type="entry name" value="Amidase_dom"/>
</dbReference>
<proteinExistence type="inferred from homology"/>
<name>A0A2M8IUL8_9RHOB</name>
<comment type="similarity">
    <text evidence="1">Belongs to the amidase family.</text>
</comment>
<comment type="caution">
    <text evidence="3">The sequence shown here is derived from an EMBL/GenBank/DDBJ whole genome shotgun (WGS) entry which is preliminary data.</text>
</comment>
<dbReference type="EMBL" id="PGTB01000219">
    <property type="protein sequence ID" value="PJE34205.1"/>
    <property type="molecule type" value="Genomic_DNA"/>
</dbReference>
<dbReference type="PANTHER" id="PTHR11895">
    <property type="entry name" value="TRANSAMIDASE"/>
    <property type="match status" value="1"/>
</dbReference>
<evidence type="ECO:0000313" key="4">
    <source>
        <dbReference type="Proteomes" id="UP000231553"/>
    </source>
</evidence>
<dbReference type="Proteomes" id="UP000231553">
    <property type="component" value="Unassembled WGS sequence"/>
</dbReference>
<reference evidence="3 4" key="1">
    <citation type="journal article" date="2018" name="Int. J. Syst. Evol. Microbiol.">
        <title>Pseudooceanicola lipolyticus sp. nov., a marine alphaproteobacterium, reclassification of Oceanicola flagellatus as Pseudooceanicola flagellatus comb. nov. and emended description of the genus Pseudooceanicola.</title>
        <authorList>
            <person name="Huang M.-M."/>
            <person name="Guo L.-L."/>
            <person name="Wu Y.-H."/>
            <person name="Lai Q.-L."/>
            <person name="Shao Z.-Z."/>
            <person name="Wang C.-S."/>
            <person name="Wu M."/>
            <person name="Xu X.-W."/>
        </authorList>
    </citation>
    <scope>NUCLEOTIDE SEQUENCE [LARGE SCALE GENOMIC DNA]</scope>
    <source>
        <strain evidence="3 4">157</strain>
    </source>
</reference>
<dbReference type="OrthoDB" id="9777859at2"/>
<feature type="domain" description="Amidase" evidence="2">
    <location>
        <begin position="27"/>
        <end position="196"/>
    </location>
</feature>
<accession>A0A2M8IUL8</accession>
<evidence type="ECO:0000259" key="2">
    <source>
        <dbReference type="Pfam" id="PF01425"/>
    </source>
</evidence>
<keyword evidence="4" id="KW-1185">Reference proteome</keyword>
<dbReference type="Gene3D" id="3.90.1300.10">
    <property type="entry name" value="Amidase signature (AS) domain"/>
    <property type="match status" value="1"/>
</dbReference>
<dbReference type="GO" id="GO:0003824">
    <property type="term" value="F:catalytic activity"/>
    <property type="evidence" value="ECO:0007669"/>
    <property type="project" value="InterPro"/>
</dbReference>
<dbReference type="InterPro" id="IPR000120">
    <property type="entry name" value="Amidase"/>
</dbReference>
<evidence type="ECO:0000256" key="1">
    <source>
        <dbReference type="ARBA" id="ARBA00009199"/>
    </source>
</evidence>
<dbReference type="AlphaFoldDB" id="A0A2M8IUL8"/>
<dbReference type="InterPro" id="IPR036928">
    <property type="entry name" value="AS_sf"/>
</dbReference>
<dbReference type="PANTHER" id="PTHR11895:SF7">
    <property type="entry name" value="GLUTAMYL-TRNA(GLN) AMIDOTRANSFERASE SUBUNIT A, MITOCHONDRIAL"/>
    <property type="match status" value="1"/>
</dbReference>
<protein>
    <submittedName>
        <fullName evidence="3">Amidase</fullName>
    </submittedName>
</protein>
<sequence>MDFDTYRQLDATALARLVAIGEVSAQELLETAIAAAEQQNPAVNALSQKLYDHGRAALSAPLPDGPFKGVPFLLKDASGDLTGTPTRYGARLLSDHVSASDSTLVARYKAAGLVIFGKTTTPEFALAASTETSLTGATRNPWDLSRSAGGSSGGSAAAVAAGIVPAAHASDGGGSIRIPASCCGLFGMKPTRARTPS</sequence>
<evidence type="ECO:0000313" key="3">
    <source>
        <dbReference type="EMBL" id="PJE34205.1"/>
    </source>
</evidence>
<dbReference type="InterPro" id="IPR020556">
    <property type="entry name" value="Amidase_CS"/>
</dbReference>
<feature type="non-terminal residue" evidence="3">
    <location>
        <position position="197"/>
    </location>
</feature>